<evidence type="ECO:0000256" key="5">
    <source>
        <dbReference type="SAM" id="Phobius"/>
    </source>
</evidence>
<evidence type="ECO:0000256" key="4">
    <source>
        <dbReference type="ARBA" id="ARBA00023136"/>
    </source>
</evidence>
<dbReference type="InterPro" id="IPR009760">
    <property type="entry name" value="DUF1328"/>
</dbReference>
<dbReference type="NCBIfam" id="NF010229">
    <property type="entry name" value="PRK13682.1-4"/>
    <property type="match status" value="1"/>
</dbReference>
<keyword evidence="4 5" id="KW-0472">Membrane</keyword>
<evidence type="ECO:0000256" key="1">
    <source>
        <dbReference type="ARBA" id="ARBA00022475"/>
    </source>
</evidence>
<evidence type="ECO:0000313" key="6">
    <source>
        <dbReference type="EMBL" id="MEA5257541.1"/>
    </source>
</evidence>
<evidence type="ECO:0000256" key="3">
    <source>
        <dbReference type="ARBA" id="ARBA00022989"/>
    </source>
</evidence>
<evidence type="ECO:0000313" key="7">
    <source>
        <dbReference type="Proteomes" id="UP001304671"/>
    </source>
</evidence>
<reference evidence="6 7" key="1">
    <citation type="submission" date="2023-12" db="EMBL/GenBank/DDBJ databases">
        <title>Novel species of the genus Arcicella isolated from rivers.</title>
        <authorList>
            <person name="Lu H."/>
        </authorList>
    </citation>
    <scope>NUCLEOTIDE SEQUENCE [LARGE SCALE GENOMIC DNA]</scope>
    <source>
        <strain evidence="6 7">LMG 21963</strain>
    </source>
</reference>
<sequence>MIRWSITFLVVALVAAIFGFGGIASSAAYFAKILFFVALILAVFSFLRGDRNL</sequence>
<comment type="caution">
    <text evidence="6">The sequence shown here is derived from an EMBL/GenBank/DDBJ whole genome shotgun (WGS) entry which is preliminary data.</text>
</comment>
<name>A0ABU5QM76_9BACT</name>
<dbReference type="Proteomes" id="UP001304671">
    <property type="component" value="Unassembled WGS sequence"/>
</dbReference>
<dbReference type="Pfam" id="PF07043">
    <property type="entry name" value="DUF1328"/>
    <property type="match status" value="1"/>
</dbReference>
<evidence type="ECO:0000256" key="2">
    <source>
        <dbReference type="ARBA" id="ARBA00022692"/>
    </source>
</evidence>
<gene>
    <name evidence="6" type="ORF">VB264_07090</name>
</gene>
<organism evidence="6 7">
    <name type="scientific">Arcicella aquatica</name>
    <dbReference type="NCBI Taxonomy" id="217141"/>
    <lineage>
        <taxon>Bacteria</taxon>
        <taxon>Pseudomonadati</taxon>
        <taxon>Bacteroidota</taxon>
        <taxon>Cytophagia</taxon>
        <taxon>Cytophagales</taxon>
        <taxon>Flectobacillaceae</taxon>
        <taxon>Arcicella</taxon>
    </lineage>
</organism>
<feature type="transmembrane region" description="Helical" evidence="5">
    <location>
        <begin position="29"/>
        <end position="47"/>
    </location>
</feature>
<accession>A0ABU5QM76</accession>
<dbReference type="PIRSF" id="PIRSF036466">
    <property type="entry name" value="UCP036466"/>
    <property type="match status" value="1"/>
</dbReference>
<keyword evidence="1" id="KW-1003">Cell membrane</keyword>
<keyword evidence="2 5" id="KW-0812">Transmembrane</keyword>
<keyword evidence="3 5" id="KW-1133">Transmembrane helix</keyword>
<dbReference type="EMBL" id="JAYFUL010000008">
    <property type="protein sequence ID" value="MEA5257541.1"/>
    <property type="molecule type" value="Genomic_DNA"/>
</dbReference>
<dbReference type="NCBIfam" id="NF010226">
    <property type="entry name" value="PRK13682.1-1"/>
    <property type="match status" value="1"/>
</dbReference>
<keyword evidence="7" id="KW-1185">Reference proteome</keyword>
<proteinExistence type="inferred from homology"/>
<dbReference type="HAMAP" id="MF_01361">
    <property type="entry name" value="UPF0391"/>
    <property type="match status" value="1"/>
</dbReference>
<protein>
    <submittedName>
        <fullName evidence="6">DUF1328 domain-containing protein</fullName>
    </submittedName>
</protein>
<dbReference type="RefSeq" id="WP_309920606.1">
    <property type="nucleotide sequence ID" value="NZ_JAYFUL010000008.1"/>
</dbReference>